<dbReference type="InterPro" id="IPR011583">
    <property type="entry name" value="Chitinase_II/V-like_cat"/>
</dbReference>
<keyword evidence="5" id="KW-1185">Reference proteome</keyword>
<dbReference type="EMBL" id="JABAYA010000195">
    <property type="protein sequence ID" value="KAF7722440.1"/>
    <property type="molecule type" value="Genomic_DNA"/>
</dbReference>
<dbReference type="SUPFAM" id="SSF51445">
    <property type="entry name" value="(Trans)glycosidases"/>
    <property type="match status" value="1"/>
</dbReference>
<gene>
    <name evidence="4" type="ORF">EC973_003142</name>
</gene>
<dbReference type="GO" id="GO:0005576">
    <property type="term" value="C:extracellular region"/>
    <property type="evidence" value="ECO:0007669"/>
    <property type="project" value="TreeGrafter"/>
</dbReference>
<dbReference type="InterPro" id="IPR050314">
    <property type="entry name" value="Glycosyl_Hydrlase_18"/>
</dbReference>
<dbReference type="GO" id="GO:0006032">
    <property type="term" value="P:chitin catabolic process"/>
    <property type="evidence" value="ECO:0007669"/>
    <property type="project" value="TreeGrafter"/>
</dbReference>
<dbReference type="GO" id="GO:0005975">
    <property type="term" value="P:carbohydrate metabolic process"/>
    <property type="evidence" value="ECO:0007669"/>
    <property type="project" value="InterPro"/>
</dbReference>
<dbReference type="Proteomes" id="UP000605846">
    <property type="component" value="Unassembled WGS sequence"/>
</dbReference>
<dbReference type="PROSITE" id="PS51910">
    <property type="entry name" value="GH18_2"/>
    <property type="match status" value="1"/>
</dbReference>
<dbReference type="SMART" id="SM00636">
    <property type="entry name" value="Glyco_18"/>
    <property type="match status" value="1"/>
</dbReference>
<evidence type="ECO:0000259" key="3">
    <source>
        <dbReference type="PROSITE" id="PS51910"/>
    </source>
</evidence>
<feature type="domain" description="GH18" evidence="3">
    <location>
        <begin position="23"/>
        <end position="404"/>
    </location>
</feature>
<dbReference type="Gene3D" id="3.10.50.10">
    <property type="match status" value="1"/>
</dbReference>
<dbReference type="InterPro" id="IPR001223">
    <property type="entry name" value="Glyco_hydro18_cat"/>
</dbReference>
<dbReference type="AlphaFoldDB" id="A0A8H7BM13"/>
<feature type="chain" id="PRO_5034105288" description="GH18 domain-containing protein" evidence="2">
    <location>
        <begin position="23"/>
        <end position="560"/>
    </location>
</feature>
<sequence length="560" mass="62687">MNALAICFLASLWALTCFSVSAKMVIGYFPNWLYEQYPLENIPFDRYTHINYAFAILNNEDYLPSFTDDWAVENYLPKLVSLAHRQKTKVMLSVGGWTGSKKFSPMVATAESRKRFIDWNLEFIDRYKTDGVDIDWEYPGRQAAGCNDYSEADADNLLLLLKELREALDSKFNEHKVISMAVHVLPFVRREGEPMTDMSSFVPYFDFVNIMSYDINGAWANVTGPNAPFRYQLDAGVPFSYVDSIKAWQSAGVPSSKINAGLPFYGRSMTTKEDMVDDSQYQTSVIGAPKGDSDDAYWADPYCPQDIAGVSGIWKWKNLRSEGLVKDDWVTTDEKWDHHWDNVSQTPWLYNKDSNTFISYDDPFSIGIKVKHALCEDLAGVMVWDIHQDNGELIDAVSRIHGPRPADCSVTETNPTNTGITIHSAASVTTAWASVSGIMQASQMNQAATASMSSPIPTLLPASRPSSNPPHKPTQTCQIKKKIKPGSKCRTAGQEKCVESGQSNEWVTCDNGHWIARNCPDKLVCFDGPGYLYCGYPKENSSSNSCTQTSSTSHSSHYWK</sequence>
<accession>A0A8H7BM13</accession>
<dbReference type="SUPFAM" id="SSF54556">
    <property type="entry name" value="Chitinase insertion domain"/>
    <property type="match status" value="1"/>
</dbReference>
<feature type="region of interest" description="Disordered" evidence="1">
    <location>
        <begin position="540"/>
        <end position="560"/>
    </location>
</feature>
<proteinExistence type="predicted"/>
<feature type="signal peptide" evidence="2">
    <location>
        <begin position="1"/>
        <end position="22"/>
    </location>
</feature>
<keyword evidence="2" id="KW-0732">Signal</keyword>
<evidence type="ECO:0000256" key="1">
    <source>
        <dbReference type="SAM" id="MobiDB-lite"/>
    </source>
</evidence>
<evidence type="ECO:0000313" key="4">
    <source>
        <dbReference type="EMBL" id="KAF7722440.1"/>
    </source>
</evidence>
<dbReference type="Pfam" id="PF00704">
    <property type="entry name" value="Glyco_hydro_18"/>
    <property type="match status" value="1"/>
</dbReference>
<reference evidence="4" key="1">
    <citation type="submission" date="2020-01" db="EMBL/GenBank/DDBJ databases">
        <title>Genome Sequencing of Three Apophysomyces-Like Fungal Strains Confirms a Novel Fungal Genus in the Mucoromycota with divergent Burkholderia-like Endosymbiotic Bacteria.</title>
        <authorList>
            <person name="Stajich J.E."/>
            <person name="Macias A.M."/>
            <person name="Carter-House D."/>
            <person name="Lovett B."/>
            <person name="Kasson L.R."/>
            <person name="Berry K."/>
            <person name="Grigoriev I."/>
            <person name="Chang Y."/>
            <person name="Spatafora J."/>
            <person name="Kasson M.T."/>
        </authorList>
    </citation>
    <scope>NUCLEOTIDE SEQUENCE</scope>
    <source>
        <strain evidence="4">NRRL A-21654</strain>
    </source>
</reference>
<dbReference type="GO" id="GO:0004568">
    <property type="term" value="F:chitinase activity"/>
    <property type="evidence" value="ECO:0007669"/>
    <property type="project" value="TreeGrafter"/>
</dbReference>
<name>A0A8H7BM13_9FUNG</name>
<comment type="caution">
    <text evidence="4">The sequence shown here is derived from an EMBL/GenBank/DDBJ whole genome shotgun (WGS) entry which is preliminary data.</text>
</comment>
<feature type="compositionally biased region" description="Low complexity" evidence="1">
    <location>
        <begin position="541"/>
        <end position="560"/>
    </location>
</feature>
<dbReference type="InterPro" id="IPR017853">
    <property type="entry name" value="GH"/>
</dbReference>
<evidence type="ECO:0000256" key="2">
    <source>
        <dbReference type="SAM" id="SignalP"/>
    </source>
</evidence>
<dbReference type="PANTHER" id="PTHR11177:SF392">
    <property type="entry name" value="HAP41P"/>
    <property type="match status" value="1"/>
</dbReference>
<dbReference type="InterPro" id="IPR029070">
    <property type="entry name" value="Chitinase_insertion_sf"/>
</dbReference>
<evidence type="ECO:0000313" key="5">
    <source>
        <dbReference type="Proteomes" id="UP000605846"/>
    </source>
</evidence>
<dbReference type="Gene3D" id="3.20.20.80">
    <property type="entry name" value="Glycosidases"/>
    <property type="match status" value="1"/>
</dbReference>
<dbReference type="PANTHER" id="PTHR11177">
    <property type="entry name" value="CHITINASE"/>
    <property type="match status" value="1"/>
</dbReference>
<protein>
    <recommendedName>
        <fullName evidence="3">GH18 domain-containing protein</fullName>
    </recommendedName>
</protein>
<organism evidence="4 5">
    <name type="scientific">Apophysomyces ossiformis</name>
    <dbReference type="NCBI Taxonomy" id="679940"/>
    <lineage>
        <taxon>Eukaryota</taxon>
        <taxon>Fungi</taxon>
        <taxon>Fungi incertae sedis</taxon>
        <taxon>Mucoromycota</taxon>
        <taxon>Mucoromycotina</taxon>
        <taxon>Mucoromycetes</taxon>
        <taxon>Mucorales</taxon>
        <taxon>Mucorineae</taxon>
        <taxon>Mucoraceae</taxon>
        <taxon>Apophysomyces</taxon>
    </lineage>
</organism>
<dbReference type="OrthoDB" id="76388at2759"/>
<dbReference type="GO" id="GO:0008061">
    <property type="term" value="F:chitin binding"/>
    <property type="evidence" value="ECO:0007669"/>
    <property type="project" value="InterPro"/>
</dbReference>